<evidence type="ECO:0000256" key="1">
    <source>
        <dbReference type="PROSITE-ProRule" id="PRU10055"/>
    </source>
</evidence>
<evidence type="ECO:0000313" key="4">
    <source>
        <dbReference type="Proteomes" id="UP000314294"/>
    </source>
</evidence>
<accession>A0A4Z2F1N8</accession>
<comment type="similarity">
    <text evidence="2">Belongs to the glycosyl hydrolase 1 family.</text>
</comment>
<comment type="caution">
    <text evidence="3">The sequence shown here is derived from an EMBL/GenBank/DDBJ whole genome shotgun (WGS) entry which is preliminary data.</text>
</comment>
<dbReference type="InterPro" id="IPR001360">
    <property type="entry name" value="Glyco_hydro_1"/>
</dbReference>
<keyword evidence="4" id="KW-1185">Reference proteome</keyword>
<dbReference type="GO" id="GO:0005975">
    <property type="term" value="P:carbohydrate metabolic process"/>
    <property type="evidence" value="ECO:0007669"/>
    <property type="project" value="InterPro"/>
</dbReference>
<organism evidence="3 4">
    <name type="scientific">Liparis tanakae</name>
    <name type="common">Tanaka's snailfish</name>
    <dbReference type="NCBI Taxonomy" id="230148"/>
    <lineage>
        <taxon>Eukaryota</taxon>
        <taxon>Metazoa</taxon>
        <taxon>Chordata</taxon>
        <taxon>Craniata</taxon>
        <taxon>Vertebrata</taxon>
        <taxon>Euteleostomi</taxon>
        <taxon>Actinopterygii</taxon>
        <taxon>Neopterygii</taxon>
        <taxon>Teleostei</taxon>
        <taxon>Neoteleostei</taxon>
        <taxon>Acanthomorphata</taxon>
        <taxon>Eupercaria</taxon>
        <taxon>Perciformes</taxon>
        <taxon>Cottioidei</taxon>
        <taxon>Cottales</taxon>
        <taxon>Liparidae</taxon>
        <taxon>Liparis</taxon>
    </lineage>
</organism>
<evidence type="ECO:0000256" key="2">
    <source>
        <dbReference type="RuleBase" id="RU003690"/>
    </source>
</evidence>
<evidence type="ECO:0000313" key="3">
    <source>
        <dbReference type="EMBL" id="TNN35045.1"/>
    </source>
</evidence>
<dbReference type="InterPro" id="IPR017853">
    <property type="entry name" value="GH"/>
</dbReference>
<reference evidence="3 4" key="1">
    <citation type="submission" date="2019-03" db="EMBL/GenBank/DDBJ databases">
        <title>First draft genome of Liparis tanakae, snailfish: a comprehensive survey of snailfish specific genes.</title>
        <authorList>
            <person name="Kim W."/>
            <person name="Song I."/>
            <person name="Jeong J.-H."/>
            <person name="Kim D."/>
            <person name="Kim S."/>
            <person name="Ryu S."/>
            <person name="Song J.Y."/>
            <person name="Lee S.K."/>
        </authorList>
    </citation>
    <scope>NUCLEOTIDE SEQUENCE [LARGE SCALE GENOMIC DNA]</scope>
    <source>
        <tissue evidence="3">Muscle</tissue>
    </source>
</reference>
<dbReference type="PROSITE" id="PS00572">
    <property type="entry name" value="GLYCOSYL_HYDROL_F1_1"/>
    <property type="match status" value="1"/>
</dbReference>
<dbReference type="Pfam" id="PF00232">
    <property type="entry name" value="Glyco_hydro_1"/>
    <property type="match status" value="1"/>
</dbReference>
<keyword evidence="3" id="KW-0378">Hydrolase</keyword>
<protein>
    <submittedName>
        <fullName evidence="3">Lactase-phlorizin hydrolase</fullName>
    </submittedName>
</protein>
<dbReference type="PANTHER" id="PTHR10353">
    <property type="entry name" value="GLYCOSYL HYDROLASE"/>
    <property type="match status" value="1"/>
</dbReference>
<gene>
    <name evidence="3" type="primary">LCT_1</name>
    <name evidence="3" type="ORF">EYF80_054784</name>
</gene>
<dbReference type="Gene3D" id="3.20.20.80">
    <property type="entry name" value="Glycosidases"/>
    <property type="match status" value="1"/>
</dbReference>
<proteinExistence type="inferred from homology"/>
<dbReference type="PANTHER" id="PTHR10353:SF38">
    <property type="entry name" value="LACTASE_PHLORIZIN HYDROLASE"/>
    <property type="match status" value="1"/>
</dbReference>
<dbReference type="InterPro" id="IPR018120">
    <property type="entry name" value="Glyco_hydro_1_AS"/>
</dbReference>
<dbReference type="PRINTS" id="PR00131">
    <property type="entry name" value="GLHYDRLASE1"/>
</dbReference>
<name>A0A4Z2F1N8_9TELE</name>
<dbReference type="EMBL" id="SRLO01001841">
    <property type="protein sequence ID" value="TNN35045.1"/>
    <property type="molecule type" value="Genomic_DNA"/>
</dbReference>
<dbReference type="AlphaFoldDB" id="A0A4Z2F1N8"/>
<dbReference type="GO" id="GO:0000016">
    <property type="term" value="F:lactase activity"/>
    <property type="evidence" value="ECO:0007669"/>
    <property type="project" value="TreeGrafter"/>
</dbReference>
<feature type="active site" description="Nucleophile" evidence="1">
    <location>
        <position position="101"/>
    </location>
</feature>
<dbReference type="SUPFAM" id="SSF51445">
    <property type="entry name" value="(Trans)glycosidases"/>
    <property type="match status" value="1"/>
</dbReference>
<dbReference type="Proteomes" id="UP000314294">
    <property type="component" value="Unassembled WGS sequence"/>
</dbReference>
<dbReference type="OrthoDB" id="65569at2759"/>
<sequence>MSARGLPDAARRADSFNPALCRGPLAAYDYFGFNHYTTVLAFPVKYGNLQHYDADRGAGTVADRTWLDSASSWLKVSPFGFRRILNFIKDKYGNPPIIITENGMSERGPVDLNDVRSYYFEKYINQVLKERFGLFYVNHSDPKLPRVAKTSVTLYSTIINCNGFPDPALGPEHRA</sequence>